<keyword evidence="4" id="KW-1185">Reference proteome</keyword>
<proteinExistence type="predicted"/>
<protein>
    <submittedName>
        <fullName evidence="3">NAD-dependent epimerase/dehydratase family protein</fullName>
    </submittedName>
</protein>
<dbReference type="PROSITE" id="PS00061">
    <property type="entry name" value="ADH_SHORT"/>
    <property type="match status" value="1"/>
</dbReference>
<dbReference type="RefSeq" id="WP_129002071.1">
    <property type="nucleotide sequence ID" value="NZ_SDHZ01000001.1"/>
</dbReference>
<dbReference type="AlphaFoldDB" id="A0A4Q1DAB2"/>
<dbReference type="PRINTS" id="PR01713">
    <property type="entry name" value="NUCEPIMERASE"/>
</dbReference>
<evidence type="ECO:0000259" key="2">
    <source>
        <dbReference type="Pfam" id="PF16363"/>
    </source>
</evidence>
<dbReference type="PANTHER" id="PTHR43574">
    <property type="entry name" value="EPIMERASE-RELATED"/>
    <property type="match status" value="1"/>
</dbReference>
<gene>
    <name evidence="3" type="ORF">ESB13_05815</name>
</gene>
<evidence type="ECO:0000313" key="3">
    <source>
        <dbReference type="EMBL" id="RXK86321.1"/>
    </source>
</evidence>
<name>A0A4Q1DAB2_9BACT</name>
<accession>A0A4Q1DAB2</accession>
<comment type="caution">
    <text evidence="3">The sequence shown here is derived from an EMBL/GenBank/DDBJ whole genome shotgun (WGS) entry which is preliminary data.</text>
</comment>
<keyword evidence="1" id="KW-0520">NAD</keyword>
<dbReference type="InterPro" id="IPR020904">
    <property type="entry name" value="Sc_DH/Rdtase_CS"/>
</dbReference>
<dbReference type="Pfam" id="PF16363">
    <property type="entry name" value="GDP_Man_Dehyd"/>
    <property type="match status" value="1"/>
</dbReference>
<evidence type="ECO:0000313" key="4">
    <source>
        <dbReference type="Proteomes" id="UP000290545"/>
    </source>
</evidence>
<dbReference type="SUPFAM" id="SSF51735">
    <property type="entry name" value="NAD(P)-binding Rossmann-fold domains"/>
    <property type="match status" value="1"/>
</dbReference>
<evidence type="ECO:0000256" key="1">
    <source>
        <dbReference type="ARBA" id="ARBA00023027"/>
    </source>
</evidence>
<dbReference type="Gene3D" id="3.40.50.720">
    <property type="entry name" value="NAD(P)-binding Rossmann-like Domain"/>
    <property type="match status" value="1"/>
</dbReference>
<sequence>MRILLTGGAGFIGSRVAEWLLEAGEIVTIIDSMDNFYDTTIKLDRLQKLSRFPGFRFLQYDIRDIRPEQPELNGDYDAIIHLAGKAGVRQSIKESLTYEEVNIGGTMRMLEYAVYHKIPQFVFASSSSVYGINPSIPWKEDSQPMPVSPYASSKLAAEAMGYTYSHLYPLRFMSLRFFSVYGEGQRPDLAIHKFTEAIEKGDPVVLYGDGDTTRDYTHVDDIASGIIRALHYDKTSFEIFNLGNHQAIALSELVVKLENIIGKKAIIQRQERHPADVPHTYASIDKAVDVLGYVPSLSLEDGLTQFYHWYLQEHMHQSAVTMA</sequence>
<reference evidence="3 4" key="1">
    <citation type="submission" date="2019-01" db="EMBL/GenBank/DDBJ databases">
        <title>Filimonas sp. strain TTM-71.</title>
        <authorList>
            <person name="Chen W.-M."/>
        </authorList>
    </citation>
    <scope>NUCLEOTIDE SEQUENCE [LARGE SCALE GENOMIC DNA]</scope>
    <source>
        <strain evidence="3 4">TTM-71</strain>
    </source>
</reference>
<dbReference type="Gene3D" id="3.90.25.10">
    <property type="entry name" value="UDP-galactose 4-epimerase, domain 1"/>
    <property type="match status" value="1"/>
</dbReference>
<dbReference type="Proteomes" id="UP000290545">
    <property type="component" value="Unassembled WGS sequence"/>
</dbReference>
<feature type="domain" description="NAD(P)-binding" evidence="2">
    <location>
        <begin position="4"/>
        <end position="305"/>
    </location>
</feature>
<organism evidence="3 4">
    <name type="scientific">Filimonas effusa</name>
    <dbReference type="NCBI Taxonomy" id="2508721"/>
    <lineage>
        <taxon>Bacteria</taxon>
        <taxon>Pseudomonadati</taxon>
        <taxon>Bacteroidota</taxon>
        <taxon>Chitinophagia</taxon>
        <taxon>Chitinophagales</taxon>
        <taxon>Chitinophagaceae</taxon>
        <taxon>Filimonas</taxon>
    </lineage>
</organism>
<dbReference type="EMBL" id="SDHZ01000001">
    <property type="protein sequence ID" value="RXK86321.1"/>
    <property type="molecule type" value="Genomic_DNA"/>
</dbReference>
<dbReference type="OrthoDB" id="9810015at2"/>
<dbReference type="InterPro" id="IPR036291">
    <property type="entry name" value="NAD(P)-bd_dom_sf"/>
</dbReference>
<dbReference type="InterPro" id="IPR016040">
    <property type="entry name" value="NAD(P)-bd_dom"/>
</dbReference>